<keyword evidence="2" id="KW-1185">Reference proteome</keyword>
<dbReference type="EMBL" id="JBHDIY010000002">
    <property type="protein sequence ID" value="MFL4469976.1"/>
    <property type="molecule type" value="Genomic_DNA"/>
</dbReference>
<gene>
    <name evidence="1" type="ORF">ACERZ8_08900</name>
</gene>
<name>A0ABW8UVJ5_9RHOB</name>
<evidence type="ECO:0000313" key="2">
    <source>
        <dbReference type="Proteomes" id="UP001627408"/>
    </source>
</evidence>
<accession>A0ABW8UVJ5</accession>
<reference evidence="1 2" key="1">
    <citation type="submission" date="2024-08" db="EMBL/GenBank/DDBJ databases">
        <title>Tateyamaria sp. nov., isolated from marine algae.</title>
        <authorList>
            <person name="Choi B.J."/>
            <person name="Kim J.M."/>
            <person name="Lee J.K."/>
            <person name="Choi D.G."/>
            <person name="Bayburt H."/>
            <person name="Baek J.H."/>
            <person name="Han D.M."/>
            <person name="Jeon C.O."/>
        </authorList>
    </citation>
    <scope>NUCLEOTIDE SEQUENCE [LARGE SCALE GENOMIC DNA]</scope>
    <source>
        <strain evidence="1 2">KMU-156</strain>
    </source>
</reference>
<comment type="caution">
    <text evidence="1">The sequence shown here is derived from an EMBL/GenBank/DDBJ whole genome shotgun (WGS) entry which is preliminary data.</text>
</comment>
<protein>
    <submittedName>
        <fullName evidence="1">Uncharacterized protein</fullName>
    </submittedName>
</protein>
<organism evidence="1 2">
    <name type="scientific">Tateyamaria armeniaca</name>
    <dbReference type="NCBI Taxonomy" id="2518930"/>
    <lineage>
        <taxon>Bacteria</taxon>
        <taxon>Pseudomonadati</taxon>
        <taxon>Pseudomonadota</taxon>
        <taxon>Alphaproteobacteria</taxon>
        <taxon>Rhodobacterales</taxon>
        <taxon>Roseobacteraceae</taxon>
        <taxon>Tateyamaria</taxon>
    </lineage>
</organism>
<proteinExistence type="predicted"/>
<sequence>MFEYDLEVERIEHGVDLSDDEKLSIFDLKELPSDRRDREIKVNHQNRRKLVALKCGRYALNLNNRLQMLQKRLEHDISAKTSKLSEMIKSKPR</sequence>
<evidence type="ECO:0000313" key="1">
    <source>
        <dbReference type="EMBL" id="MFL4469976.1"/>
    </source>
</evidence>
<dbReference type="Proteomes" id="UP001627408">
    <property type="component" value="Unassembled WGS sequence"/>
</dbReference>
<dbReference type="RefSeq" id="WP_407591867.1">
    <property type="nucleotide sequence ID" value="NZ_JBHDIY010000002.1"/>
</dbReference>